<dbReference type="SUPFAM" id="SSF57903">
    <property type="entry name" value="FYVE/PHD zinc finger"/>
    <property type="match status" value="1"/>
</dbReference>
<keyword evidence="3" id="KW-0378">Hydrolase</keyword>
<dbReference type="GO" id="GO:0006974">
    <property type="term" value="P:DNA damage response"/>
    <property type="evidence" value="ECO:0007669"/>
    <property type="project" value="TreeGrafter"/>
</dbReference>
<dbReference type="Pfam" id="PF00271">
    <property type="entry name" value="Helicase_C"/>
    <property type="match status" value="1"/>
</dbReference>
<dbReference type="InterPro" id="IPR048695">
    <property type="entry name" value="SHPRH_helical_2nd"/>
</dbReference>
<dbReference type="InterPro" id="IPR018957">
    <property type="entry name" value="Znf_C3HC4_RING-type"/>
</dbReference>
<dbReference type="InterPro" id="IPR001965">
    <property type="entry name" value="Znf_PHD"/>
</dbReference>
<dbReference type="PROSITE" id="PS50089">
    <property type="entry name" value="ZF_RING_2"/>
    <property type="match status" value="1"/>
</dbReference>
<dbReference type="CDD" id="cd18070">
    <property type="entry name" value="DEXQc_SHPRH"/>
    <property type="match status" value="1"/>
</dbReference>
<dbReference type="InterPro" id="IPR038718">
    <property type="entry name" value="SNF2-like_sf"/>
</dbReference>
<evidence type="ECO:0000256" key="5">
    <source>
        <dbReference type="PROSITE-ProRule" id="PRU00175"/>
    </source>
</evidence>
<comment type="caution">
    <text evidence="8">The sequence shown here is derived from an EMBL/GenBank/DDBJ whole genome shotgun (WGS) entry which is preliminary data.</text>
</comment>
<proteinExistence type="predicted"/>
<keyword evidence="9" id="KW-1185">Reference proteome</keyword>
<dbReference type="InterPro" id="IPR014001">
    <property type="entry name" value="Helicase_ATP-bd"/>
</dbReference>
<keyword evidence="4" id="KW-0862">Zinc</keyword>
<dbReference type="CDD" id="cd16569">
    <property type="entry name" value="RING-HC_SHPRH-like"/>
    <property type="match status" value="1"/>
</dbReference>
<dbReference type="Gene3D" id="3.40.50.300">
    <property type="entry name" value="P-loop containing nucleotide triphosphate hydrolases"/>
    <property type="match status" value="1"/>
</dbReference>
<dbReference type="InterPro" id="IPR019786">
    <property type="entry name" value="Zinc_finger_PHD-type_CS"/>
</dbReference>
<evidence type="ECO:0000256" key="1">
    <source>
        <dbReference type="ARBA" id="ARBA00022723"/>
    </source>
</evidence>
<feature type="domain" description="Helicase C-terminal" evidence="7">
    <location>
        <begin position="1092"/>
        <end position="1234"/>
    </location>
</feature>
<dbReference type="InterPro" id="IPR013083">
    <property type="entry name" value="Znf_RING/FYVE/PHD"/>
</dbReference>
<evidence type="ECO:0000256" key="3">
    <source>
        <dbReference type="ARBA" id="ARBA00022801"/>
    </source>
</evidence>
<dbReference type="SMART" id="SM00487">
    <property type="entry name" value="DEXDc"/>
    <property type="match status" value="1"/>
</dbReference>
<evidence type="ECO:0000259" key="7">
    <source>
        <dbReference type="PROSITE" id="PS51194"/>
    </source>
</evidence>
<dbReference type="EMBL" id="WIXP02000005">
    <property type="protein sequence ID" value="KAF6210895.1"/>
    <property type="molecule type" value="Genomic_DNA"/>
</dbReference>
<feature type="domain" description="RING-type" evidence="6">
    <location>
        <begin position="1013"/>
        <end position="1056"/>
    </location>
</feature>
<dbReference type="InterPro" id="IPR001650">
    <property type="entry name" value="Helicase_C-like"/>
</dbReference>
<dbReference type="CDD" id="cd15489">
    <property type="entry name" value="PHD_SF"/>
    <property type="match status" value="1"/>
</dbReference>
<dbReference type="SMART" id="SM00184">
    <property type="entry name" value="RING"/>
    <property type="match status" value="1"/>
</dbReference>
<dbReference type="InterPro" id="IPR052583">
    <property type="entry name" value="ATP-helicase/E3_Ub-Ligase"/>
</dbReference>
<dbReference type="Gene3D" id="3.40.50.10810">
    <property type="entry name" value="Tandem AAA-ATPase domain"/>
    <property type="match status" value="2"/>
</dbReference>
<dbReference type="Pfam" id="PF00097">
    <property type="entry name" value="zf-C3HC4"/>
    <property type="match status" value="1"/>
</dbReference>
<evidence type="ECO:0008006" key="10">
    <source>
        <dbReference type="Google" id="ProtNLM"/>
    </source>
</evidence>
<dbReference type="PROSITE" id="PS51194">
    <property type="entry name" value="HELICASE_CTER"/>
    <property type="match status" value="1"/>
</dbReference>
<evidence type="ECO:0000256" key="2">
    <source>
        <dbReference type="ARBA" id="ARBA00022771"/>
    </source>
</evidence>
<dbReference type="CDD" id="cd18793">
    <property type="entry name" value="SF2_C_SNF"/>
    <property type="match status" value="1"/>
</dbReference>
<dbReference type="InterPro" id="IPR049730">
    <property type="entry name" value="SNF2/RAD54-like_C"/>
</dbReference>
<evidence type="ECO:0000313" key="9">
    <source>
        <dbReference type="Proteomes" id="UP000466442"/>
    </source>
</evidence>
<evidence type="ECO:0000313" key="8">
    <source>
        <dbReference type="EMBL" id="KAF6210895.1"/>
    </source>
</evidence>
<accession>A0A8S9XTG7</accession>
<dbReference type="PANTHER" id="PTHR45865:SF1">
    <property type="entry name" value="E3 UBIQUITIN-PROTEIN LIGASE SHPRH"/>
    <property type="match status" value="1"/>
</dbReference>
<dbReference type="Proteomes" id="UP000466442">
    <property type="component" value="Linkage Group LG5"/>
</dbReference>
<dbReference type="InterPro" id="IPR017907">
    <property type="entry name" value="Znf_RING_CS"/>
</dbReference>
<keyword evidence="2 5" id="KW-0863">Zinc-finger</keyword>
<dbReference type="GO" id="GO:0005524">
    <property type="term" value="F:ATP binding"/>
    <property type="evidence" value="ECO:0007669"/>
    <property type="project" value="InterPro"/>
</dbReference>
<dbReference type="OrthoDB" id="423559at2759"/>
<dbReference type="InterPro" id="IPR000330">
    <property type="entry name" value="SNF2_N"/>
</dbReference>
<dbReference type="Pfam" id="PF00176">
    <property type="entry name" value="SNF2-rel_dom"/>
    <property type="match status" value="1"/>
</dbReference>
<dbReference type="AlphaFoldDB" id="A0A8S9XTG7"/>
<dbReference type="GO" id="GO:0016787">
    <property type="term" value="F:hydrolase activity"/>
    <property type="evidence" value="ECO:0007669"/>
    <property type="project" value="UniProtKB-KW"/>
</dbReference>
<dbReference type="PROSITE" id="PS00518">
    <property type="entry name" value="ZF_RING_1"/>
    <property type="match status" value="1"/>
</dbReference>
<dbReference type="GO" id="GO:0061630">
    <property type="term" value="F:ubiquitin protein ligase activity"/>
    <property type="evidence" value="ECO:0007669"/>
    <property type="project" value="TreeGrafter"/>
</dbReference>
<protein>
    <recommendedName>
        <fullName evidence="10">RING-type domain-containing protein</fullName>
    </recommendedName>
</protein>
<evidence type="ECO:0000256" key="4">
    <source>
        <dbReference type="ARBA" id="ARBA00022833"/>
    </source>
</evidence>
<dbReference type="GO" id="GO:0000209">
    <property type="term" value="P:protein polyubiquitination"/>
    <property type="evidence" value="ECO:0007669"/>
    <property type="project" value="TreeGrafter"/>
</dbReference>
<dbReference type="SUPFAM" id="SSF57850">
    <property type="entry name" value="RING/U-box"/>
    <property type="match status" value="1"/>
</dbReference>
<organism evidence="8 9">
    <name type="scientific">Apolygus lucorum</name>
    <name type="common">Small green plant bug</name>
    <name type="synonym">Lygocoris lucorum</name>
    <dbReference type="NCBI Taxonomy" id="248454"/>
    <lineage>
        <taxon>Eukaryota</taxon>
        <taxon>Metazoa</taxon>
        <taxon>Ecdysozoa</taxon>
        <taxon>Arthropoda</taxon>
        <taxon>Hexapoda</taxon>
        <taxon>Insecta</taxon>
        <taxon>Pterygota</taxon>
        <taxon>Neoptera</taxon>
        <taxon>Paraneoptera</taxon>
        <taxon>Hemiptera</taxon>
        <taxon>Heteroptera</taxon>
        <taxon>Panheteroptera</taxon>
        <taxon>Cimicomorpha</taxon>
        <taxon>Miridae</taxon>
        <taxon>Mirini</taxon>
        <taxon>Apolygus</taxon>
    </lineage>
</organism>
<dbReference type="SMART" id="SM00490">
    <property type="entry name" value="HELICc"/>
    <property type="match status" value="1"/>
</dbReference>
<dbReference type="Gene3D" id="3.30.40.10">
    <property type="entry name" value="Zinc/RING finger domain, C3HC4 (zinc finger)"/>
    <property type="match status" value="2"/>
</dbReference>
<dbReference type="FunFam" id="3.40.50.10810:FF:000013">
    <property type="entry name" value="E3 ubiquitin-protein ligase SHPRH isoform X2"/>
    <property type="match status" value="1"/>
</dbReference>
<dbReference type="InterPro" id="IPR001841">
    <property type="entry name" value="Znf_RING"/>
</dbReference>
<keyword evidence="1" id="KW-0479">Metal-binding</keyword>
<dbReference type="Pfam" id="PF21325">
    <property type="entry name" value="SHPRH_helical-1st"/>
    <property type="match status" value="1"/>
</dbReference>
<dbReference type="InterPro" id="IPR027417">
    <property type="entry name" value="P-loop_NTPase"/>
</dbReference>
<dbReference type="SUPFAM" id="SSF52540">
    <property type="entry name" value="P-loop containing nucleoside triphosphate hydrolases"/>
    <property type="match status" value="2"/>
</dbReference>
<evidence type="ECO:0000259" key="6">
    <source>
        <dbReference type="PROSITE" id="PS50089"/>
    </source>
</evidence>
<dbReference type="GO" id="GO:0008270">
    <property type="term" value="F:zinc ion binding"/>
    <property type="evidence" value="ECO:0007669"/>
    <property type="project" value="UniProtKB-KW"/>
</dbReference>
<dbReference type="PANTHER" id="PTHR45865">
    <property type="entry name" value="E3 UBIQUITIN-PROTEIN LIGASE SHPRH FAMILY MEMBER"/>
    <property type="match status" value="1"/>
</dbReference>
<name>A0A8S9XTG7_APOLU</name>
<dbReference type="InterPro" id="IPR011011">
    <property type="entry name" value="Znf_FYVE_PHD"/>
</dbReference>
<dbReference type="PROSITE" id="PS01359">
    <property type="entry name" value="ZF_PHD_1"/>
    <property type="match status" value="1"/>
</dbReference>
<dbReference type="GO" id="GO:0005634">
    <property type="term" value="C:nucleus"/>
    <property type="evidence" value="ECO:0007669"/>
    <property type="project" value="TreeGrafter"/>
</dbReference>
<reference evidence="8" key="1">
    <citation type="journal article" date="2021" name="Mol. Ecol. Resour.">
        <title>Apolygus lucorum genome provides insights into omnivorousness and mesophyll feeding.</title>
        <authorList>
            <person name="Liu Y."/>
            <person name="Liu H."/>
            <person name="Wang H."/>
            <person name="Huang T."/>
            <person name="Liu B."/>
            <person name="Yang B."/>
            <person name="Yin L."/>
            <person name="Li B."/>
            <person name="Zhang Y."/>
            <person name="Zhang S."/>
            <person name="Jiang F."/>
            <person name="Zhang X."/>
            <person name="Ren Y."/>
            <person name="Wang B."/>
            <person name="Wang S."/>
            <person name="Lu Y."/>
            <person name="Wu K."/>
            <person name="Fan W."/>
            <person name="Wang G."/>
        </authorList>
    </citation>
    <scope>NUCLEOTIDE SEQUENCE</scope>
    <source>
        <strain evidence="8">12Hb</strain>
    </source>
</reference>
<dbReference type="Pfam" id="PF21324">
    <property type="entry name" value="SHPRH_helical-2nd"/>
    <property type="match status" value="1"/>
</dbReference>
<sequence length="1254" mass="142201">MRETYILIDEKSCALKAEVSVIMSGNSRIDELYSYVKKNHDARKIKDESKEDEEQLDDMLKRLDSSLIVKLREYQQDAVKWMLRRELASPSKPSSHFESFVFDGSNVIYPKGGILADEMGLGKTVEVLACILSHPYPEDSKALPLEDSSLQVEQPDNVGVSRKTDTLAKRMAEKVKGLGKKRKSSELKEESTEDAATKKKKFGINSEKYASLRALYAQHTSSITCPVSVPCDNSGLRCFCDRNPANDELISCDMCHASQHIVCVGSPSTEEEYVCPWCWTKKTPVRSKSTLIVSPNTISSQWIDEINRHVKSSSLKVLFYEGVKGRKYIQPKDLAAYDIVITSYQVLSVELSYVTVEEESTRKLRHAKKYHTPVSPFTCVNWWRLCLDEAQMVEGSTTRTAAMACHLHSVHKWAVTGTPIQKTIGDLYGLIKFLGIEPFTNQANWFRLLDDEDACFRFLAPVLWRSIKKDVFDQIGVPPQTVLSHWLRFSPVEGYFYQRIHTECADLFKQRITKLINPELVKIKDIDRSRLSKILMPLLKLRQACTHPQVIRGKYLKFKHTMTMEELMSDMVTKAKVDLTNALRAVVSSLNGLAGINWIDFDYSATIECYRSILQIAKDYEHVVKIDTLQMIHTLHNLAEVLENHGAGVPHTIRDDTLKEEARALEEDYLKKTEEQVNLARAHSVKLTRMVDEIADGRPLGYSSWWEDLLGGLRDDGELLSRITTYLDDNKVPGQISLSQRMRNLPATLRIIAIWLADTDVAREDAMKYLAKLHATPKEDLSSAAINCHLTKQRKNQRKQNSKKVCQLCMSGNNLKKYEALIFAIIEENEVDEELFDSKAEVAVNDRNKKLLSELKDVDFYTVKKEGNWKPSPQEGVIRILASYVKTKRLCDDWIQDSTKHLLLLEAVRKEFKSLRAEWQKISNLVAAKDEISMAKLRLRLPTEYELGEGSSTSARKKQLEVVNVLHPHEIPFHMMLLEGELKSGQLNLKRTAGILMYLKNLQENGNTENEPCPVCQEKLDEKWSVLRCGHCLCFDCIPTLLMMGSLGEVECPMCRLRTPKGEVSYVVANSRGDEEIKNHKLVGSFSTKVEAVTMQLLKLRSSDPDVKVIIFSTWEKVLDVISEALKANSISFRRLAKNGLTQFKNGPVTALLIPLSQGSKGLNIIEATHVFLVEPILNPADELQAVGRVHRIGQTKPTFVHRFIIHNTVEEKMAISVDPDSWSDGNVNLAELFNLFKMETAQKPAPVPQVIAD</sequence>
<dbReference type="InterPro" id="IPR048686">
    <property type="entry name" value="SHPRH_helical_1st"/>
</dbReference>
<dbReference type="SMART" id="SM00249">
    <property type="entry name" value="PHD"/>
    <property type="match status" value="1"/>
</dbReference>
<gene>
    <name evidence="8" type="ORF">GE061_014007</name>
</gene>